<comment type="caution">
    <text evidence="1">The sequence shown here is derived from an EMBL/GenBank/DDBJ whole genome shotgun (WGS) entry which is preliminary data.</text>
</comment>
<dbReference type="EMBL" id="NBIV01000407">
    <property type="protein sequence ID" value="PXF39888.1"/>
    <property type="molecule type" value="Genomic_DNA"/>
</dbReference>
<reference evidence="1 2" key="1">
    <citation type="journal article" date="2018" name="Mol. Biol. Evol.">
        <title>Analysis of the draft genome of the red seaweed Gracilariopsis chorda provides insights into genome size evolution in Rhodophyta.</title>
        <authorList>
            <person name="Lee J."/>
            <person name="Yang E.C."/>
            <person name="Graf L."/>
            <person name="Yang J.H."/>
            <person name="Qiu H."/>
            <person name="Zel Zion U."/>
            <person name="Chan C.X."/>
            <person name="Stephens T.G."/>
            <person name="Weber A.P.M."/>
            <person name="Boo G.H."/>
            <person name="Boo S.M."/>
            <person name="Kim K.M."/>
            <person name="Shin Y."/>
            <person name="Jung M."/>
            <person name="Lee S.J."/>
            <person name="Yim H.S."/>
            <person name="Lee J.H."/>
            <person name="Bhattacharya D."/>
            <person name="Yoon H.S."/>
        </authorList>
    </citation>
    <scope>NUCLEOTIDE SEQUENCE [LARGE SCALE GENOMIC DNA]</scope>
    <source>
        <strain evidence="1 2">SKKU-2015</strain>
        <tissue evidence="1">Whole body</tissue>
    </source>
</reference>
<keyword evidence="2" id="KW-1185">Reference proteome</keyword>
<gene>
    <name evidence="1" type="ORF">BWQ96_10398</name>
</gene>
<proteinExistence type="predicted"/>
<evidence type="ECO:0000313" key="2">
    <source>
        <dbReference type="Proteomes" id="UP000247409"/>
    </source>
</evidence>
<organism evidence="1 2">
    <name type="scientific">Gracilariopsis chorda</name>
    <dbReference type="NCBI Taxonomy" id="448386"/>
    <lineage>
        <taxon>Eukaryota</taxon>
        <taxon>Rhodophyta</taxon>
        <taxon>Florideophyceae</taxon>
        <taxon>Rhodymeniophycidae</taxon>
        <taxon>Gracilariales</taxon>
        <taxon>Gracilariaceae</taxon>
        <taxon>Gracilariopsis</taxon>
    </lineage>
</organism>
<dbReference type="Proteomes" id="UP000247409">
    <property type="component" value="Unassembled WGS sequence"/>
</dbReference>
<name>A0A2V3ICX2_9FLOR</name>
<accession>A0A2V3ICX2</accession>
<dbReference type="AlphaFoldDB" id="A0A2V3ICX2"/>
<sequence length="64" mass="7114">MMLLEIGGVKCECSNPPISITNIFYPQIGDLWTVKVPKNPTHHTIGGNVKLAKRSFLFLDTVDD</sequence>
<protein>
    <submittedName>
        <fullName evidence="1">Uncharacterized protein</fullName>
    </submittedName>
</protein>
<evidence type="ECO:0000313" key="1">
    <source>
        <dbReference type="EMBL" id="PXF39888.1"/>
    </source>
</evidence>